<evidence type="ECO:0000256" key="10">
    <source>
        <dbReference type="ARBA" id="ARBA00023204"/>
    </source>
</evidence>
<dbReference type="OMA" id="AKDDMDI"/>
<dbReference type="SMART" id="SM00484">
    <property type="entry name" value="XPGI"/>
    <property type="match status" value="1"/>
</dbReference>
<protein>
    <submittedName>
        <fullName evidence="15">DNA repair protein RAD2, putative</fullName>
    </submittedName>
</protein>
<keyword evidence="5" id="KW-0479">Metal-binding</keyword>
<evidence type="ECO:0000256" key="12">
    <source>
        <dbReference type="SAM" id="Coils"/>
    </source>
</evidence>
<dbReference type="VEuPathDB" id="PlasmoDB:PRELSG_0415900"/>
<reference evidence="15 16" key="1">
    <citation type="submission" date="2015-04" db="EMBL/GenBank/DDBJ databases">
        <authorList>
            <consortium name="Pathogen Informatics"/>
        </authorList>
    </citation>
    <scope>NUCLEOTIDE SEQUENCE [LARGE SCALE GENOMIC DNA]</scope>
    <source>
        <strain evidence="15 16">SGS1</strain>
    </source>
</reference>
<keyword evidence="11" id="KW-0539">Nucleus</keyword>
<dbReference type="InterPro" id="IPR019974">
    <property type="entry name" value="XPG_CS"/>
</dbReference>
<organism evidence="15 16">
    <name type="scientific">Plasmodium relictum</name>
    <dbReference type="NCBI Taxonomy" id="85471"/>
    <lineage>
        <taxon>Eukaryota</taxon>
        <taxon>Sar</taxon>
        <taxon>Alveolata</taxon>
        <taxon>Apicomplexa</taxon>
        <taxon>Aconoidasida</taxon>
        <taxon>Haemosporida</taxon>
        <taxon>Plasmodiidae</taxon>
        <taxon>Plasmodium</taxon>
        <taxon>Plasmodium (Haemamoeba)</taxon>
    </lineage>
</organism>
<dbReference type="OrthoDB" id="31113at2759"/>
<dbReference type="SMART" id="SM00279">
    <property type="entry name" value="HhH2"/>
    <property type="match status" value="1"/>
</dbReference>
<dbReference type="RefSeq" id="XP_028531818.1">
    <property type="nucleotide sequence ID" value="XM_028680308.1"/>
</dbReference>
<keyword evidence="6" id="KW-0227">DNA damage</keyword>
<evidence type="ECO:0000259" key="14">
    <source>
        <dbReference type="SMART" id="SM00485"/>
    </source>
</evidence>
<dbReference type="PROSITE" id="PS00841">
    <property type="entry name" value="XPG_1"/>
    <property type="match status" value="1"/>
</dbReference>
<dbReference type="GO" id="GO:0046872">
    <property type="term" value="F:metal ion binding"/>
    <property type="evidence" value="ECO:0007669"/>
    <property type="project" value="UniProtKB-KW"/>
</dbReference>
<dbReference type="SUPFAM" id="SSF88723">
    <property type="entry name" value="PIN domain-like"/>
    <property type="match status" value="1"/>
</dbReference>
<dbReference type="InterPro" id="IPR008918">
    <property type="entry name" value="HhH2"/>
</dbReference>
<keyword evidence="8" id="KW-0460">Magnesium</keyword>
<proteinExistence type="predicted"/>
<keyword evidence="7" id="KW-0378">Hydrolase</keyword>
<comment type="cofactor">
    <cofactor evidence="1">
        <name>Mg(2+)</name>
        <dbReference type="ChEBI" id="CHEBI:18420"/>
    </cofactor>
</comment>
<keyword evidence="9" id="KW-0496">Mitochondrion</keyword>
<dbReference type="GO" id="GO:0006281">
    <property type="term" value="P:DNA repair"/>
    <property type="evidence" value="ECO:0007669"/>
    <property type="project" value="UniProtKB-KW"/>
</dbReference>
<evidence type="ECO:0000256" key="7">
    <source>
        <dbReference type="ARBA" id="ARBA00022801"/>
    </source>
</evidence>
<evidence type="ECO:0000256" key="3">
    <source>
        <dbReference type="ARBA" id="ARBA00022553"/>
    </source>
</evidence>
<dbReference type="CDD" id="cd09904">
    <property type="entry name" value="H3TH_XPG"/>
    <property type="match status" value="1"/>
</dbReference>
<dbReference type="GO" id="GO:0003697">
    <property type="term" value="F:single-stranded DNA binding"/>
    <property type="evidence" value="ECO:0007669"/>
    <property type="project" value="TreeGrafter"/>
</dbReference>
<keyword evidence="10" id="KW-0234">DNA repair</keyword>
<dbReference type="InterPro" id="IPR006085">
    <property type="entry name" value="XPG_DNA_repair_N"/>
</dbReference>
<name>A0A1J1H5D7_PLARL</name>
<evidence type="ECO:0000256" key="4">
    <source>
        <dbReference type="ARBA" id="ARBA00022722"/>
    </source>
</evidence>
<accession>A0A1J1H5D7</accession>
<evidence type="ECO:0000256" key="1">
    <source>
        <dbReference type="ARBA" id="ARBA00001946"/>
    </source>
</evidence>
<dbReference type="GO" id="GO:0016788">
    <property type="term" value="F:hydrolase activity, acting on ester bonds"/>
    <property type="evidence" value="ECO:0007669"/>
    <property type="project" value="InterPro"/>
</dbReference>
<gene>
    <name evidence="15" type="primary">RAD2</name>
    <name evidence="15" type="ORF">PRELSG_0415900</name>
</gene>
<keyword evidence="16" id="KW-1185">Reference proteome</keyword>
<dbReference type="Proteomes" id="UP000220158">
    <property type="component" value="Chromosome 4"/>
</dbReference>
<dbReference type="SMART" id="SM00485">
    <property type="entry name" value="XPGN"/>
    <property type="match status" value="1"/>
</dbReference>
<dbReference type="EMBL" id="LN835299">
    <property type="protein sequence ID" value="CRG98809.1"/>
    <property type="molecule type" value="Genomic_DNA"/>
</dbReference>
<feature type="coiled-coil region" evidence="12">
    <location>
        <begin position="761"/>
        <end position="788"/>
    </location>
</feature>
<feature type="domain" description="XPG N-terminal" evidence="14">
    <location>
        <begin position="1"/>
        <end position="126"/>
    </location>
</feature>
<evidence type="ECO:0000256" key="11">
    <source>
        <dbReference type="ARBA" id="ARBA00023242"/>
    </source>
</evidence>
<evidence type="ECO:0000256" key="8">
    <source>
        <dbReference type="ARBA" id="ARBA00022842"/>
    </source>
</evidence>
<dbReference type="Gene3D" id="1.10.150.20">
    <property type="entry name" value="5' to 3' exonuclease, C-terminal subdomain"/>
    <property type="match status" value="1"/>
</dbReference>
<dbReference type="CDD" id="cd09868">
    <property type="entry name" value="PIN_XPG_RAD2"/>
    <property type="match status" value="2"/>
</dbReference>
<evidence type="ECO:0000313" key="15">
    <source>
        <dbReference type="EMBL" id="CRG98809.1"/>
    </source>
</evidence>
<evidence type="ECO:0000256" key="2">
    <source>
        <dbReference type="ARBA" id="ARBA00004123"/>
    </source>
</evidence>
<comment type="subcellular location">
    <subcellularLocation>
        <location evidence="2">Nucleus</location>
    </subcellularLocation>
</comment>
<dbReference type="SUPFAM" id="SSF47807">
    <property type="entry name" value="5' to 3' exonuclease, C-terminal subdomain"/>
    <property type="match status" value="1"/>
</dbReference>
<dbReference type="GO" id="GO:0004520">
    <property type="term" value="F:DNA endonuclease activity"/>
    <property type="evidence" value="ECO:0007669"/>
    <property type="project" value="TreeGrafter"/>
</dbReference>
<dbReference type="InterPro" id="IPR006086">
    <property type="entry name" value="XPG-I_dom"/>
</dbReference>
<keyword evidence="12" id="KW-0175">Coiled coil</keyword>
<feature type="coiled-coil region" evidence="12">
    <location>
        <begin position="333"/>
        <end position="360"/>
    </location>
</feature>
<evidence type="ECO:0000256" key="6">
    <source>
        <dbReference type="ARBA" id="ARBA00022763"/>
    </source>
</evidence>
<evidence type="ECO:0000256" key="9">
    <source>
        <dbReference type="ARBA" id="ARBA00023128"/>
    </source>
</evidence>
<dbReference type="GO" id="GO:0005634">
    <property type="term" value="C:nucleus"/>
    <property type="evidence" value="ECO:0007669"/>
    <property type="project" value="UniProtKB-SubCell"/>
</dbReference>
<dbReference type="PANTHER" id="PTHR16171">
    <property type="entry name" value="DNA REPAIR PROTEIN COMPLEMENTING XP-G CELLS-RELATED"/>
    <property type="match status" value="1"/>
</dbReference>
<dbReference type="Pfam" id="PF00867">
    <property type="entry name" value="XPG_I"/>
    <property type="match status" value="1"/>
</dbReference>
<evidence type="ECO:0000256" key="5">
    <source>
        <dbReference type="ARBA" id="ARBA00022723"/>
    </source>
</evidence>
<dbReference type="InterPro" id="IPR006084">
    <property type="entry name" value="XPG/Rad2"/>
</dbReference>
<dbReference type="KEGG" id="prel:PRELSG_0415900"/>
<dbReference type="PANTHER" id="PTHR16171:SF7">
    <property type="entry name" value="DNA REPAIR PROTEIN RAD2"/>
    <property type="match status" value="1"/>
</dbReference>
<feature type="domain" description="XPG-I" evidence="13">
    <location>
        <begin position="1302"/>
        <end position="1371"/>
    </location>
</feature>
<dbReference type="Gene3D" id="3.40.50.1010">
    <property type="entry name" value="5'-nuclease"/>
    <property type="match status" value="2"/>
</dbReference>
<dbReference type="PRINTS" id="PR00853">
    <property type="entry name" value="XPGRADSUPER"/>
</dbReference>
<evidence type="ECO:0000259" key="13">
    <source>
        <dbReference type="SMART" id="SM00484"/>
    </source>
</evidence>
<keyword evidence="3" id="KW-0597">Phosphoprotein</keyword>
<dbReference type="Pfam" id="PF00752">
    <property type="entry name" value="XPG_N"/>
    <property type="match status" value="1"/>
</dbReference>
<dbReference type="InterPro" id="IPR036279">
    <property type="entry name" value="5-3_exonuclease_C_sf"/>
</dbReference>
<feature type="coiled-coil region" evidence="12">
    <location>
        <begin position="1228"/>
        <end position="1292"/>
    </location>
</feature>
<keyword evidence="4" id="KW-0540">Nuclease</keyword>
<evidence type="ECO:0000313" key="16">
    <source>
        <dbReference type="Proteomes" id="UP000220158"/>
    </source>
</evidence>
<sequence>MGVKGLWSIVSPAGIRVNPEILTGKRIAIDVSIWLYELTYANNLKVLKNNSFDNLSIFNDLWLDFSQNINNEIRTDNLKKAHLYFFFLRICKLLYYNIRPIFIFDGNPPDLKKKTIFQRNLKKRNHEEKFRKIAEKLIYNYYQRNILKSLKNKKSISKKKKDKEKNILHNKKVSNTLKNNSLKNCGIIDHDNSLNNIVEKVGNVTVSMKDILNFCSDDLFRIESKILMMPYSNTITHENNKNDELNKNELKNDEKKKKYMINDKDKDEGENESVDSCKENSIIKKNKINNIDNDINEEIVRKKYIAKKKYYESIPKNFKGFLSMRRPVDIIDINSYNTDILEYTEKLKQAEEKYNKMYTEDTLLRSDFNSSNNSNLVSKDEKENYMYGSKVNNSYDNNLKKSNSLDIEYLASSNDDFLLLESKKNSTCKIDDKGNESDITYGVDLNKKDINILELPSNINSSNIFLDGKDEYKVYYVNNEEIKIPLFKEINKDVFEKLPIKLQYQILQDIKEEWYADNRIKAIKAKDDMDIFSQVQLETYVRMIKTDFEIEKLKIKMAENIQNTEGELIINKELSKNMENLNVRDYNDIKKKKKRRKKYLNEILNNCYFNNNDSPYDLMIKNEEKEKEEEKNDKIKDYNNDDIEAYENIEIKNNKIINIHKIEEEKKIMIKEENNFKKDLLMDDKLIFGDSFFVLEDENKNKEINNIKYLDKLNDKNKEQIDYITIESSDEYKINKRDNASYWEKNISLKRTANSNTKYKINYESDEIKNKLEKMQQKENEKNNFSSSDDFENCSIEEKNFNEILSMNKDAKMDLINNVGSFKECNKNRDGNLRKFPINDSLTNINTDFYTNDKIFTKTSKLERIFNIKEEDLINIKNFKTNDTFSYEHKINNNINFIKKKNESKENSSCELNRDTKIKEPLRNEILFDNITYLKENKDTGGDEDAFFSVDEDINVLNDKDNDLLNDKNINVLNDEDTDILNNKGNKMLNDKDINVLNDKDINVLSDKDNDILNNKGNNMLNDKDVNVLSDKDNDILNNKDNKMLNDKDINVLNDKDISVLSEKDNDILNNKGNNMLNDKDVNVLSDKDNDILNNKDINVLSDKDNDILNNKDNNMLNDKDENIQSDEIEDILSYKNENKLNDKGANILTDEDEDILNDKDENILSDEVEHISNDKHQSNVNEIKKKGNINKFISKQHITNILLNKCDLNNIGKENFFEHLLNNKEIMDKFSAQIKEKEKQKEDKNDEHAYYEDLEDNKIIDSYINEANKENEELTKEYKKLKKNNIEINDEMNDDVKILLDFFGIPYIQSPCEAEAQCAYLNNQNYCDAIISDDSDVLVFNGKTVIKNFFNRRKTVEVYERKIIEDKLGLYQEELINISLLCGCDYTTGVHGIGIVNSLEIIKAFPTFDDLKKLKDIVSNPFKEINNENYSEEIKNFLNTHKNYKLNWIFPNNFPDREVYRCFKYPKVSTNIKKFQWYFPNINNISDFLNKTTNIPKEKIFNVLNPILQKYDIKVRSYQLKIEDFFPIIERKRKNINDLIDKVRKNKKNKKKSNGNMELDKNTSSLIDVNPAGIIKSKRMTLALDYIKKRKSKKKK</sequence>
<dbReference type="GeneID" id="39734909"/>
<dbReference type="InterPro" id="IPR029060">
    <property type="entry name" value="PIN-like_dom_sf"/>
</dbReference>